<protein>
    <submittedName>
        <fullName evidence="1">Uncharacterized protein</fullName>
    </submittedName>
</protein>
<name>A0A0F8XJD9_9ZZZZ</name>
<dbReference type="EMBL" id="LAZR01058861">
    <property type="protein sequence ID" value="KKK69018.1"/>
    <property type="molecule type" value="Genomic_DNA"/>
</dbReference>
<gene>
    <name evidence="1" type="ORF">LCGC14_2938250</name>
</gene>
<accession>A0A0F8XJD9</accession>
<comment type="caution">
    <text evidence="1">The sequence shown here is derived from an EMBL/GenBank/DDBJ whole genome shotgun (WGS) entry which is preliminary data.</text>
</comment>
<evidence type="ECO:0000313" key="1">
    <source>
        <dbReference type="EMBL" id="KKK69018.1"/>
    </source>
</evidence>
<organism evidence="1">
    <name type="scientific">marine sediment metagenome</name>
    <dbReference type="NCBI Taxonomy" id="412755"/>
    <lineage>
        <taxon>unclassified sequences</taxon>
        <taxon>metagenomes</taxon>
        <taxon>ecological metagenomes</taxon>
    </lineage>
</organism>
<dbReference type="AlphaFoldDB" id="A0A0F8XJD9"/>
<proteinExistence type="predicted"/>
<sequence>MNAKFGAFIVFMLALMAGSLTIKEIEKRTPVEEFTLQESGIEGVKPAPKQSPYVIYIYVCDQLEAVIVTSEPYMSSDMYHDDGPTAKMLVLIFEAESAGRILTFNGGLRFCPEPEII</sequence>
<reference evidence="1" key="1">
    <citation type="journal article" date="2015" name="Nature">
        <title>Complex archaea that bridge the gap between prokaryotes and eukaryotes.</title>
        <authorList>
            <person name="Spang A."/>
            <person name="Saw J.H."/>
            <person name="Jorgensen S.L."/>
            <person name="Zaremba-Niedzwiedzka K."/>
            <person name="Martijn J."/>
            <person name="Lind A.E."/>
            <person name="van Eijk R."/>
            <person name="Schleper C."/>
            <person name="Guy L."/>
            <person name="Ettema T.J."/>
        </authorList>
    </citation>
    <scope>NUCLEOTIDE SEQUENCE</scope>
</reference>